<evidence type="ECO:0000259" key="4">
    <source>
        <dbReference type="PROSITE" id="PS50987"/>
    </source>
</evidence>
<dbReference type="InterPro" id="IPR011991">
    <property type="entry name" value="ArsR-like_HTH"/>
</dbReference>
<protein>
    <submittedName>
        <fullName evidence="5">Transcriptional regulator</fullName>
    </submittedName>
</protein>
<name>A0A964T683_9HYPH</name>
<dbReference type="NCBIfam" id="NF033788">
    <property type="entry name" value="HTH_metalloreg"/>
    <property type="match status" value="1"/>
</dbReference>
<dbReference type="SUPFAM" id="SSF46785">
    <property type="entry name" value="Winged helix' DNA-binding domain"/>
    <property type="match status" value="1"/>
</dbReference>
<feature type="domain" description="HTH arsR-type" evidence="4">
    <location>
        <begin position="9"/>
        <end position="104"/>
    </location>
</feature>
<keyword evidence="1" id="KW-0805">Transcription regulation</keyword>
<dbReference type="InterPro" id="IPR036390">
    <property type="entry name" value="WH_DNA-bd_sf"/>
</dbReference>
<reference evidence="5" key="1">
    <citation type="submission" date="2019-03" db="EMBL/GenBank/DDBJ databases">
        <title>Afifella sp. nov., isolated from activated sludge.</title>
        <authorList>
            <person name="Li Q."/>
            <person name="Liu Y."/>
        </authorList>
    </citation>
    <scope>NUCLEOTIDE SEQUENCE</scope>
    <source>
        <strain evidence="5">L72</strain>
    </source>
</reference>
<accession>A0A964T683</accession>
<dbReference type="Proteomes" id="UP000773614">
    <property type="component" value="Unassembled WGS sequence"/>
</dbReference>
<dbReference type="AlphaFoldDB" id="A0A964T683"/>
<dbReference type="PANTHER" id="PTHR33154:SF28">
    <property type="entry name" value="HTH-TYPE TRANSCRIPTIONAL REGULATOR YGAV-RELATED"/>
    <property type="match status" value="1"/>
</dbReference>
<evidence type="ECO:0000256" key="1">
    <source>
        <dbReference type="ARBA" id="ARBA00023015"/>
    </source>
</evidence>
<dbReference type="SMART" id="SM00418">
    <property type="entry name" value="HTH_ARSR"/>
    <property type="match status" value="1"/>
</dbReference>
<dbReference type="InterPro" id="IPR036388">
    <property type="entry name" value="WH-like_DNA-bd_sf"/>
</dbReference>
<evidence type="ECO:0000256" key="3">
    <source>
        <dbReference type="ARBA" id="ARBA00023163"/>
    </source>
</evidence>
<gene>
    <name evidence="5" type="ORF">E4O86_16270</name>
</gene>
<keyword evidence="2" id="KW-0238">DNA-binding</keyword>
<dbReference type="GO" id="GO:0003700">
    <property type="term" value="F:DNA-binding transcription factor activity"/>
    <property type="evidence" value="ECO:0007669"/>
    <property type="project" value="InterPro"/>
</dbReference>
<organism evidence="5 6">
    <name type="scientific">Propylenella binzhouense</name>
    <dbReference type="NCBI Taxonomy" id="2555902"/>
    <lineage>
        <taxon>Bacteria</taxon>
        <taxon>Pseudomonadati</taxon>
        <taxon>Pseudomonadota</taxon>
        <taxon>Alphaproteobacteria</taxon>
        <taxon>Hyphomicrobiales</taxon>
        <taxon>Propylenellaceae</taxon>
        <taxon>Propylenella</taxon>
    </lineage>
</organism>
<sequence>MDLLEALDTFEQKAAEAAAMLRLLANEKRLLILCRLAGAGEMSVSALAAAVDLSQSALSQHLAKLRADGLVAARRSAQTLHYRIADERVATLLATLKDIYCPAG</sequence>
<keyword evidence="3" id="KW-0804">Transcription</keyword>
<evidence type="ECO:0000313" key="5">
    <source>
        <dbReference type="EMBL" id="MYZ49268.1"/>
    </source>
</evidence>
<dbReference type="CDD" id="cd00090">
    <property type="entry name" value="HTH_ARSR"/>
    <property type="match status" value="1"/>
</dbReference>
<evidence type="ECO:0000256" key="2">
    <source>
        <dbReference type="ARBA" id="ARBA00023125"/>
    </source>
</evidence>
<dbReference type="RefSeq" id="WP_161141608.1">
    <property type="nucleotide sequence ID" value="NZ_SPKJ01000066.1"/>
</dbReference>
<dbReference type="PROSITE" id="PS50987">
    <property type="entry name" value="HTH_ARSR_2"/>
    <property type="match status" value="1"/>
</dbReference>
<dbReference type="PRINTS" id="PR00778">
    <property type="entry name" value="HTHARSR"/>
</dbReference>
<proteinExistence type="predicted"/>
<dbReference type="GO" id="GO:0003677">
    <property type="term" value="F:DNA binding"/>
    <property type="evidence" value="ECO:0007669"/>
    <property type="project" value="UniProtKB-KW"/>
</dbReference>
<comment type="caution">
    <text evidence="5">The sequence shown here is derived from an EMBL/GenBank/DDBJ whole genome shotgun (WGS) entry which is preliminary data.</text>
</comment>
<dbReference type="InterPro" id="IPR051081">
    <property type="entry name" value="HTH_MetalResp_TranReg"/>
</dbReference>
<dbReference type="Gene3D" id="1.10.10.10">
    <property type="entry name" value="Winged helix-like DNA-binding domain superfamily/Winged helix DNA-binding domain"/>
    <property type="match status" value="1"/>
</dbReference>
<dbReference type="PANTHER" id="PTHR33154">
    <property type="entry name" value="TRANSCRIPTIONAL REGULATOR, ARSR FAMILY"/>
    <property type="match status" value="1"/>
</dbReference>
<dbReference type="EMBL" id="SPKJ01000066">
    <property type="protein sequence ID" value="MYZ49268.1"/>
    <property type="molecule type" value="Genomic_DNA"/>
</dbReference>
<dbReference type="OrthoDB" id="194599at2"/>
<dbReference type="Pfam" id="PF01022">
    <property type="entry name" value="HTH_5"/>
    <property type="match status" value="1"/>
</dbReference>
<evidence type="ECO:0000313" key="6">
    <source>
        <dbReference type="Proteomes" id="UP000773614"/>
    </source>
</evidence>
<keyword evidence="6" id="KW-1185">Reference proteome</keyword>
<dbReference type="InterPro" id="IPR001845">
    <property type="entry name" value="HTH_ArsR_DNA-bd_dom"/>
</dbReference>